<name>U3B5T3_9VIBR</name>
<reference evidence="1 2" key="1">
    <citation type="submission" date="2013-09" db="EMBL/GenBank/DDBJ databases">
        <title>Whole genome shotgun sequence of Vibrio ezurae NBRC 102218.</title>
        <authorList>
            <person name="Yoshida I."/>
            <person name="Hosoyama A."/>
            <person name="Numata M."/>
            <person name="Hashimoto M."/>
            <person name="Hosoyama Y."/>
            <person name="Tsuchikane K."/>
            <person name="Noguchi M."/>
            <person name="Hirakata S."/>
            <person name="Ichikawa N."/>
            <person name="Ohji S."/>
            <person name="Yamazoe A."/>
            <person name="Fujita N."/>
        </authorList>
    </citation>
    <scope>NUCLEOTIDE SEQUENCE [LARGE SCALE GENOMIC DNA]</scope>
    <source>
        <strain evidence="1 2">NBRC 102218</strain>
    </source>
</reference>
<dbReference type="EMBL" id="BATM01000055">
    <property type="protein sequence ID" value="GAD81285.1"/>
    <property type="molecule type" value="Genomic_DNA"/>
</dbReference>
<organism evidence="1 2">
    <name type="scientific">Vibrio ezurae NBRC 102218</name>
    <dbReference type="NCBI Taxonomy" id="1219080"/>
    <lineage>
        <taxon>Bacteria</taxon>
        <taxon>Pseudomonadati</taxon>
        <taxon>Pseudomonadota</taxon>
        <taxon>Gammaproteobacteria</taxon>
        <taxon>Vibrionales</taxon>
        <taxon>Vibrionaceae</taxon>
        <taxon>Vibrio</taxon>
    </lineage>
</organism>
<feature type="non-terminal residue" evidence="1">
    <location>
        <position position="302"/>
    </location>
</feature>
<dbReference type="STRING" id="1219080.VEZ01S_55_00010"/>
<dbReference type="PROSITE" id="PS51257">
    <property type="entry name" value="PROKAR_LIPOPROTEIN"/>
    <property type="match status" value="1"/>
</dbReference>
<dbReference type="OrthoDB" id="5869298at2"/>
<proteinExistence type="predicted"/>
<dbReference type="Proteomes" id="UP000016562">
    <property type="component" value="Unassembled WGS sequence"/>
</dbReference>
<protein>
    <submittedName>
        <fullName evidence="1">Uncharacterized protein</fullName>
    </submittedName>
</protein>
<evidence type="ECO:0000313" key="2">
    <source>
        <dbReference type="Proteomes" id="UP000016562"/>
    </source>
</evidence>
<comment type="caution">
    <text evidence="1">The sequence shown here is derived from an EMBL/GenBank/DDBJ whole genome shotgun (WGS) entry which is preliminary data.</text>
</comment>
<gene>
    <name evidence="1" type="ORF">VEZ01S_55_00010</name>
</gene>
<keyword evidence="2" id="KW-1185">Reference proteome</keyword>
<accession>U3B5T3</accession>
<sequence>MQKRVLSFILIAILFGCKGGQSDNSTIAPQEIKISIIDGVLKNALVFVDKNQNNKFDFNKDTVLGLSDDNGQIKVNSSLDINNIVLGALMLPKQSSVLKKKLIVTYSKYLSDSIYTEDLDYEGEPVSTVTLFGFKGSLVVSPLTSLVRAEELEIKKTKEYSSKDSLEQAKEKVSNLLHISIEDLSSNYILNNNGKIHALAINIFKAKSLIDNLLDISNKEKIEAIISDANNSTIIGTPATEKLVEKQNAINSIVDATIGKSITVDTLRTAGVTDIPTGPHASDVLNAAQATITNKGTTVATI</sequence>
<evidence type="ECO:0000313" key="1">
    <source>
        <dbReference type="EMBL" id="GAD81285.1"/>
    </source>
</evidence>
<dbReference type="RefSeq" id="WP_021714982.1">
    <property type="nucleotide sequence ID" value="NZ_BATM01000055.1"/>
</dbReference>
<dbReference type="AlphaFoldDB" id="U3B5T3"/>